<reference evidence="1" key="1">
    <citation type="submission" date="2020-09" db="EMBL/GenBank/DDBJ databases">
        <title>Genome-Enabled Discovery of Anthraquinone Biosynthesis in Senna tora.</title>
        <authorList>
            <person name="Kang S.-H."/>
            <person name="Pandey R.P."/>
            <person name="Lee C.-M."/>
            <person name="Sim J.-S."/>
            <person name="Jeong J.-T."/>
            <person name="Choi B.-S."/>
            <person name="Jung M."/>
            <person name="Ginzburg D."/>
            <person name="Zhao K."/>
            <person name="Won S.Y."/>
            <person name="Oh T.-J."/>
            <person name="Yu Y."/>
            <person name="Kim N.-H."/>
            <person name="Lee O.R."/>
            <person name="Lee T.-H."/>
            <person name="Bashyal P."/>
            <person name="Kim T.-S."/>
            <person name="Lee W.-H."/>
            <person name="Kawkins C."/>
            <person name="Kim C.-K."/>
            <person name="Kim J.S."/>
            <person name="Ahn B.O."/>
            <person name="Rhee S.Y."/>
            <person name="Sohng J.K."/>
        </authorList>
    </citation>
    <scope>NUCLEOTIDE SEQUENCE</scope>
    <source>
        <tissue evidence="1">Leaf</tissue>
    </source>
</reference>
<proteinExistence type="predicted"/>
<sequence>MASHVRGEERQFGAVICHPLTAN</sequence>
<comment type="caution">
    <text evidence="1">The sequence shown here is derived from an EMBL/GenBank/DDBJ whole genome shotgun (WGS) entry which is preliminary data.</text>
</comment>
<protein>
    <submittedName>
        <fullName evidence="1">Uncharacterized protein</fullName>
    </submittedName>
</protein>
<evidence type="ECO:0000313" key="1">
    <source>
        <dbReference type="EMBL" id="KAF7828172.1"/>
    </source>
</evidence>
<dbReference type="AlphaFoldDB" id="A0A834WM86"/>
<name>A0A834WM86_9FABA</name>
<organism evidence="1 2">
    <name type="scientific">Senna tora</name>
    <dbReference type="NCBI Taxonomy" id="362788"/>
    <lineage>
        <taxon>Eukaryota</taxon>
        <taxon>Viridiplantae</taxon>
        <taxon>Streptophyta</taxon>
        <taxon>Embryophyta</taxon>
        <taxon>Tracheophyta</taxon>
        <taxon>Spermatophyta</taxon>
        <taxon>Magnoliopsida</taxon>
        <taxon>eudicotyledons</taxon>
        <taxon>Gunneridae</taxon>
        <taxon>Pentapetalae</taxon>
        <taxon>rosids</taxon>
        <taxon>fabids</taxon>
        <taxon>Fabales</taxon>
        <taxon>Fabaceae</taxon>
        <taxon>Caesalpinioideae</taxon>
        <taxon>Cassia clade</taxon>
        <taxon>Senna</taxon>
    </lineage>
</organism>
<keyword evidence="2" id="KW-1185">Reference proteome</keyword>
<dbReference type="EMBL" id="JAAIUW010000006">
    <property type="protein sequence ID" value="KAF7828172.1"/>
    <property type="molecule type" value="Genomic_DNA"/>
</dbReference>
<accession>A0A834WM86</accession>
<gene>
    <name evidence="1" type="ORF">G2W53_019336</name>
</gene>
<dbReference type="Proteomes" id="UP000634136">
    <property type="component" value="Unassembled WGS sequence"/>
</dbReference>
<evidence type="ECO:0000313" key="2">
    <source>
        <dbReference type="Proteomes" id="UP000634136"/>
    </source>
</evidence>